<feature type="binding site" evidence="10">
    <location>
        <position position="206"/>
    </location>
    <ligand>
        <name>Mg(2+)</name>
        <dbReference type="ChEBI" id="CHEBI:18420"/>
        <label>1</label>
    </ligand>
</feature>
<dbReference type="InterPro" id="IPR006085">
    <property type="entry name" value="XPG_DNA_repair_N"/>
</dbReference>
<keyword evidence="1 10" id="KW-0235">DNA replication</keyword>
<feature type="binding site" evidence="10">
    <location>
        <position position="290"/>
    </location>
    <ligand>
        <name>Mg(2+)</name>
        <dbReference type="ChEBI" id="CHEBI:18420"/>
        <label>2</label>
    </ligand>
</feature>
<dbReference type="EC" id="3.1.-.-" evidence="10"/>
<dbReference type="InterPro" id="IPR029060">
    <property type="entry name" value="PIN-like_dom_sf"/>
</dbReference>
<evidence type="ECO:0000313" key="13">
    <source>
        <dbReference type="EMBL" id="BAF99815.1"/>
    </source>
</evidence>
<evidence type="ECO:0000259" key="11">
    <source>
        <dbReference type="SMART" id="SM00484"/>
    </source>
</evidence>
<keyword evidence="5 10" id="KW-0227">DNA damage</keyword>
<dbReference type="NCBIfam" id="TIGR03674">
    <property type="entry name" value="fen_arch"/>
    <property type="match status" value="1"/>
</dbReference>
<evidence type="ECO:0000313" key="14">
    <source>
        <dbReference type="EMBL" id="BAF99816.1"/>
    </source>
</evidence>
<comment type="cofactor">
    <cofactor evidence="10">
        <name>Mg(2+)</name>
        <dbReference type="ChEBI" id="CHEBI:18420"/>
    </cofactor>
    <text evidence="10">Binds 2 magnesium ions per subunit. They probably participate in the reaction catalyzed by the enzyme. May bind an additional third magnesium ion after substrate binding.</text>
</comment>
<feature type="binding site" evidence="10">
    <location>
        <position position="227"/>
    </location>
    <ligand>
        <name>Mg(2+)</name>
        <dbReference type="ChEBI" id="CHEBI:18420"/>
        <label>2</label>
    </ligand>
</feature>
<keyword evidence="2 10" id="KW-0540">Nuclease</keyword>
<dbReference type="InterPro" id="IPR006084">
    <property type="entry name" value="XPG/Rad2"/>
</dbReference>
<dbReference type="GO" id="GO:0008409">
    <property type="term" value="F:5'-3' exonuclease activity"/>
    <property type="evidence" value="ECO:0007669"/>
    <property type="project" value="UniProtKB-UniRule"/>
</dbReference>
<dbReference type="SMART" id="SM00484">
    <property type="entry name" value="XPGI"/>
    <property type="match status" value="1"/>
</dbReference>
<dbReference type="CDD" id="cd09903">
    <property type="entry name" value="H3TH_FEN1-Arc"/>
    <property type="match status" value="1"/>
</dbReference>
<dbReference type="CDD" id="cd09867">
    <property type="entry name" value="PIN_FEN1"/>
    <property type="match status" value="1"/>
</dbReference>
<dbReference type="SMART" id="SM00485">
    <property type="entry name" value="XPGN"/>
    <property type="match status" value="1"/>
</dbReference>
<dbReference type="Pfam" id="PF00867">
    <property type="entry name" value="XPG_I"/>
    <property type="match status" value="1"/>
</dbReference>
<keyword evidence="3 10" id="KW-0479">Metal-binding</keyword>
<keyword evidence="7 10" id="KW-0269">Exonuclease</keyword>
<sequence length="401" mass="45875">MICLPRYWTLRRFSPLLIVTSPSETGLELALQDIILINQEPFTLYKNGGLVLGVNLRELIPPEARREVELRALSGYVLALDAYNMLYQFLTAIRQPDGTPLMDREGRVTSHLSGLFYRTINLVEEGIKPVYVFDGKPPEMKSREVEERLKRKAEAEARYRRAVEAGEVEEARKYAMMAARLTSDMVEESKELLDAMGMPWVQAPAEGEAQAAYMARKGDAWATGSQDYDSLLFGSPRLVRNLAITGRRKLPGRDQYVEIKPEIIELETLLSKLGITREQLIAVGILLGTDYNPGGVRGYGPKTALRLVKSLGDPMKVLASVPRGEYDPDYLRKVYEYFLNPPVTDDYKIEFRKPDRDKVREILVERHDFNPERVERALERLAKAYREKLRGRQSRLDMWFG</sequence>
<dbReference type="GO" id="GO:0000287">
    <property type="term" value="F:magnesium ion binding"/>
    <property type="evidence" value="ECO:0007669"/>
    <property type="project" value="UniProtKB-UniRule"/>
</dbReference>
<keyword evidence="6 10" id="KW-0378">Hydrolase</keyword>
<dbReference type="InterPro" id="IPR006086">
    <property type="entry name" value="XPG-I_dom"/>
</dbReference>
<feature type="binding site" evidence="10">
    <location>
        <position position="229"/>
    </location>
    <ligand>
        <name>Mg(2+)</name>
        <dbReference type="ChEBI" id="CHEBI:18420"/>
        <label>2</label>
    </ligand>
</feature>
<dbReference type="PRINTS" id="PR00853">
    <property type="entry name" value="XPGRADSUPER"/>
</dbReference>
<feature type="region of interest" description="N-domain" evidence="10">
    <location>
        <begin position="55"/>
        <end position="152"/>
    </location>
</feature>
<dbReference type="InterPro" id="IPR036279">
    <property type="entry name" value="5-3_exonuclease_C_sf"/>
</dbReference>
<feature type="domain" description="XPG-I" evidence="11">
    <location>
        <begin position="194"/>
        <end position="275"/>
    </location>
</feature>
<dbReference type="EMBL" id="AB334752">
    <property type="protein sequence ID" value="BAF99815.1"/>
    <property type="molecule type" value="Genomic_DNA"/>
</dbReference>
<dbReference type="SUPFAM" id="SSF88723">
    <property type="entry name" value="PIN domain-like"/>
    <property type="match status" value="1"/>
</dbReference>
<name>B0I2X9_AERPX</name>
<evidence type="ECO:0000256" key="2">
    <source>
        <dbReference type="ARBA" id="ARBA00022722"/>
    </source>
</evidence>
<evidence type="ECO:0000256" key="9">
    <source>
        <dbReference type="ARBA" id="ARBA00023204"/>
    </source>
</evidence>
<evidence type="ECO:0000256" key="10">
    <source>
        <dbReference type="HAMAP-Rule" id="MF_00614"/>
    </source>
</evidence>
<comment type="function">
    <text evidence="10">Structure-specific nuclease with 5'-flap endonuclease and 5'-3' exonuclease activities involved in DNA replication and repair. During DNA replication, cleaves the 5'-overhanging flap structure that is generated by displacement synthesis when DNA polymerase encounters the 5'-end of a downstream Okazaki fragment. Binds the unpaired 3'-DNA end and kinks the DNA to facilitate 5' cleavage specificity. Cleaves one nucleotide into the double-stranded DNA from the junction in flap DNA, leaving a nick for ligation. Also involved in the base excision repair (BER) pathway. Acts as a genome stabilization factor that prevents flaps from equilibrating into structurs that lead to duplications and deletions. Also possesses 5'-3' exonuclease activity on nicked or gapped double-stranded DNA.</text>
</comment>
<dbReference type="HAMAP" id="MF_00614">
    <property type="entry name" value="Fen"/>
    <property type="match status" value="1"/>
</dbReference>
<dbReference type="PANTHER" id="PTHR11081">
    <property type="entry name" value="FLAP ENDONUCLEASE FAMILY MEMBER"/>
    <property type="match status" value="1"/>
</dbReference>
<organism evidence="13">
    <name type="scientific">Aeropyrum pernix</name>
    <dbReference type="NCBI Taxonomy" id="56636"/>
    <lineage>
        <taxon>Archaea</taxon>
        <taxon>Thermoproteota</taxon>
        <taxon>Thermoprotei</taxon>
        <taxon>Desulfurococcales</taxon>
        <taxon>Desulfurococcaceae</taxon>
        <taxon>Aeropyrum</taxon>
    </lineage>
</organism>
<dbReference type="Pfam" id="PF00752">
    <property type="entry name" value="XPG_N"/>
    <property type="match status" value="1"/>
</dbReference>
<dbReference type="InterPro" id="IPR008918">
    <property type="entry name" value="HhH2"/>
</dbReference>
<dbReference type="SUPFAM" id="SSF47807">
    <property type="entry name" value="5' to 3' exonuclease, C-terminal subdomain"/>
    <property type="match status" value="1"/>
</dbReference>
<dbReference type="GO" id="GO:0003677">
    <property type="term" value="F:DNA binding"/>
    <property type="evidence" value="ECO:0007669"/>
    <property type="project" value="UniProtKB-UniRule"/>
</dbReference>
<feature type="binding site" evidence="10">
    <location>
        <position position="208"/>
    </location>
    <ligand>
        <name>Mg(2+)</name>
        <dbReference type="ChEBI" id="CHEBI:18420"/>
        <label>1</label>
    </ligand>
</feature>
<evidence type="ECO:0000256" key="8">
    <source>
        <dbReference type="ARBA" id="ARBA00022842"/>
    </source>
</evidence>
<dbReference type="Gene3D" id="3.40.50.1010">
    <property type="entry name" value="5'-nuclease"/>
    <property type="match status" value="1"/>
</dbReference>
<feature type="region of interest" description="Interaction with PCNA" evidence="10">
    <location>
        <begin position="392"/>
        <end position="400"/>
    </location>
</feature>
<feature type="domain" description="XPG N-terminal" evidence="12">
    <location>
        <begin position="52"/>
        <end position="155"/>
    </location>
</feature>
<evidence type="ECO:0000259" key="12">
    <source>
        <dbReference type="SMART" id="SM00485"/>
    </source>
</evidence>
<evidence type="ECO:0000256" key="1">
    <source>
        <dbReference type="ARBA" id="ARBA00022705"/>
    </source>
</evidence>
<dbReference type="GO" id="GO:0017108">
    <property type="term" value="F:5'-flap endonuclease activity"/>
    <property type="evidence" value="ECO:0007669"/>
    <property type="project" value="UniProtKB-UniRule"/>
</dbReference>
<dbReference type="GO" id="GO:0043137">
    <property type="term" value="P:DNA replication, removal of RNA primer"/>
    <property type="evidence" value="ECO:0007669"/>
    <property type="project" value="UniProtKB-UniRule"/>
</dbReference>
<dbReference type="InterPro" id="IPR019973">
    <property type="entry name" value="Flap_endonuc_arc"/>
</dbReference>
<feature type="binding site" evidence="10">
    <location>
        <position position="134"/>
    </location>
    <ligand>
        <name>Mg(2+)</name>
        <dbReference type="ChEBI" id="CHEBI:18420"/>
        <label>1</label>
    </ligand>
</feature>
<dbReference type="PANTHER" id="PTHR11081:SF9">
    <property type="entry name" value="FLAP ENDONUCLEASE 1"/>
    <property type="match status" value="1"/>
</dbReference>
<keyword evidence="9 10" id="KW-0234">DNA repair</keyword>
<gene>
    <name evidence="13" type="primary">fen-1</name>
    <name evidence="10" type="synonym">fen</name>
</gene>
<comment type="caution">
    <text evidence="10">Lacks conserved residue(s) required for the propagation of feature annotation.</text>
</comment>
<evidence type="ECO:0000256" key="7">
    <source>
        <dbReference type="ARBA" id="ARBA00022839"/>
    </source>
</evidence>
<dbReference type="Gene3D" id="1.10.150.20">
    <property type="entry name" value="5' to 3' exonuclease, C-terminal subdomain"/>
    <property type="match status" value="1"/>
</dbReference>
<dbReference type="SMART" id="SM00279">
    <property type="entry name" value="HhH2"/>
    <property type="match status" value="1"/>
</dbReference>
<dbReference type="PROSITE" id="PS00841">
    <property type="entry name" value="XPG_1"/>
    <property type="match status" value="1"/>
</dbReference>
<accession>B0I2X9</accession>
<reference evidence="13" key="1">
    <citation type="submission" date="2007-07" db="EMBL/GenBank/DDBJ databases">
        <title>Flap Endonucleases-1 from Aeropyrum pernix strains and Their Application to Invader Assay.</title>
        <authorList>
            <person name="Horie M."/>
            <person name="Xie M."/>
            <person name="Fukui K."/>
            <person name="Sako Y."/>
            <person name="Matsumoto K."/>
        </authorList>
    </citation>
    <scope>NUCLEOTIDE SEQUENCE</scope>
    <source>
        <strain evidence="13">OH2</strain>
        <strain evidence="14">OH3</strain>
    </source>
</reference>
<dbReference type="GO" id="GO:0006281">
    <property type="term" value="P:DNA repair"/>
    <property type="evidence" value="ECO:0007669"/>
    <property type="project" value="UniProtKB-UniRule"/>
</dbReference>
<protein>
    <recommendedName>
        <fullName evidence="10">Flap endonuclease 1</fullName>
        <shortName evidence="10">FEN-1</shortName>
        <ecNumber evidence="10">3.1.-.-</ecNumber>
    </recommendedName>
    <alternativeName>
        <fullName evidence="10">Flap structure-specific endonuclease 1</fullName>
    </alternativeName>
</protein>
<comment type="subunit">
    <text evidence="10">Interacts with PCNA. PCNA stimulates the nuclease activity without altering cleavage specificity.</text>
</comment>
<dbReference type="EMBL" id="AB334753">
    <property type="protein sequence ID" value="BAF99816.1"/>
    <property type="molecule type" value="Genomic_DNA"/>
</dbReference>
<comment type="similarity">
    <text evidence="10">Belongs to the XPG/RAD2 endonuclease family. FEN1 subfamily.</text>
</comment>
<keyword evidence="4 10" id="KW-0255">Endonuclease</keyword>
<evidence type="ECO:0000256" key="5">
    <source>
        <dbReference type="ARBA" id="ARBA00022763"/>
    </source>
</evidence>
<proteinExistence type="inferred from homology"/>
<keyword evidence="8 10" id="KW-0460">Magnesium</keyword>
<dbReference type="InterPro" id="IPR023426">
    <property type="entry name" value="Flap_endonuc"/>
</dbReference>
<feature type="binding site" evidence="10">
    <location>
        <position position="81"/>
    </location>
    <ligand>
        <name>Mg(2+)</name>
        <dbReference type="ChEBI" id="CHEBI:18420"/>
        <label>1</label>
    </ligand>
</feature>
<evidence type="ECO:0000256" key="6">
    <source>
        <dbReference type="ARBA" id="ARBA00022801"/>
    </source>
</evidence>
<evidence type="ECO:0000256" key="3">
    <source>
        <dbReference type="ARBA" id="ARBA00022723"/>
    </source>
</evidence>
<dbReference type="AlphaFoldDB" id="B0I2X9"/>
<dbReference type="FunFam" id="3.40.50.1010:FF:000016">
    <property type="entry name" value="Flap endonuclease 1"/>
    <property type="match status" value="1"/>
</dbReference>
<evidence type="ECO:0000256" key="4">
    <source>
        <dbReference type="ARBA" id="ARBA00022759"/>
    </source>
</evidence>
<dbReference type="InterPro" id="IPR019974">
    <property type="entry name" value="XPG_CS"/>
</dbReference>